<dbReference type="Pfam" id="PF13360">
    <property type="entry name" value="PQQ_2"/>
    <property type="match status" value="1"/>
</dbReference>
<evidence type="ECO:0000256" key="2">
    <source>
        <dbReference type="ARBA" id="ARBA00008156"/>
    </source>
</evidence>
<reference evidence="5 6" key="1">
    <citation type="submission" date="2021-09" db="EMBL/GenBank/DDBJ databases">
        <title>Genomic insights and catalytic innovation underlie evolution of tropane alkaloids biosynthesis.</title>
        <authorList>
            <person name="Wang Y.-J."/>
            <person name="Tian T."/>
            <person name="Huang J.-P."/>
            <person name="Huang S.-X."/>
        </authorList>
    </citation>
    <scope>NUCLEOTIDE SEQUENCE [LARGE SCALE GENOMIC DNA]</scope>
    <source>
        <strain evidence="5">KIB-2018</strain>
        <tissue evidence="5">Leaf</tissue>
    </source>
</reference>
<name>A0AAV8U772_9ROSI</name>
<dbReference type="InterPro" id="IPR015943">
    <property type="entry name" value="WD40/YVTN_repeat-like_dom_sf"/>
</dbReference>
<dbReference type="EMBL" id="JAIWQS010000001">
    <property type="protein sequence ID" value="KAJ8775202.1"/>
    <property type="molecule type" value="Genomic_DNA"/>
</dbReference>
<proteinExistence type="inferred from homology"/>
<protein>
    <recommendedName>
        <fullName evidence="4">Pyrrolo-quinoline quinone repeat domain-containing protein</fullName>
    </recommendedName>
</protein>
<dbReference type="InterPro" id="IPR002372">
    <property type="entry name" value="PQQ_rpt_dom"/>
</dbReference>
<dbReference type="InterPro" id="IPR011047">
    <property type="entry name" value="Quinoprotein_ADH-like_sf"/>
</dbReference>
<evidence type="ECO:0000256" key="1">
    <source>
        <dbReference type="ARBA" id="ARBA00001931"/>
    </source>
</evidence>
<dbReference type="SMART" id="SM00564">
    <property type="entry name" value="PQQ"/>
    <property type="match status" value="1"/>
</dbReference>
<dbReference type="Gene3D" id="2.130.10.10">
    <property type="entry name" value="YVTN repeat-like/Quinoprotein amine dehydrogenase"/>
    <property type="match status" value="1"/>
</dbReference>
<evidence type="ECO:0000313" key="5">
    <source>
        <dbReference type="EMBL" id="KAJ8775202.1"/>
    </source>
</evidence>
<dbReference type="SUPFAM" id="SSF50998">
    <property type="entry name" value="Quinoprotein alcohol dehydrogenase-like"/>
    <property type="match status" value="1"/>
</dbReference>
<dbReference type="AlphaFoldDB" id="A0AAV8U772"/>
<keyword evidence="3" id="KW-0560">Oxidoreductase</keyword>
<evidence type="ECO:0000259" key="4">
    <source>
        <dbReference type="Pfam" id="PF13360"/>
    </source>
</evidence>
<accession>A0AAV8U772</accession>
<dbReference type="InterPro" id="IPR018391">
    <property type="entry name" value="PQQ_b-propeller_rpt"/>
</dbReference>
<dbReference type="PANTHER" id="PTHR32303">
    <property type="entry name" value="QUINOPROTEIN ALCOHOL DEHYDROGENASE (CYTOCHROME C)"/>
    <property type="match status" value="1"/>
</dbReference>
<dbReference type="Proteomes" id="UP001159364">
    <property type="component" value="Linkage Group LG01"/>
</dbReference>
<comment type="similarity">
    <text evidence="2">Belongs to the bacterial PQQ dehydrogenase family.</text>
</comment>
<organism evidence="5 6">
    <name type="scientific">Erythroxylum novogranatense</name>
    <dbReference type="NCBI Taxonomy" id="1862640"/>
    <lineage>
        <taxon>Eukaryota</taxon>
        <taxon>Viridiplantae</taxon>
        <taxon>Streptophyta</taxon>
        <taxon>Embryophyta</taxon>
        <taxon>Tracheophyta</taxon>
        <taxon>Spermatophyta</taxon>
        <taxon>Magnoliopsida</taxon>
        <taxon>eudicotyledons</taxon>
        <taxon>Gunneridae</taxon>
        <taxon>Pentapetalae</taxon>
        <taxon>rosids</taxon>
        <taxon>fabids</taxon>
        <taxon>Malpighiales</taxon>
        <taxon>Erythroxylaceae</taxon>
        <taxon>Erythroxylum</taxon>
    </lineage>
</organism>
<dbReference type="GO" id="GO:0016491">
    <property type="term" value="F:oxidoreductase activity"/>
    <property type="evidence" value="ECO:0007669"/>
    <property type="project" value="UniProtKB-KW"/>
</dbReference>
<evidence type="ECO:0000256" key="3">
    <source>
        <dbReference type="ARBA" id="ARBA00023002"/>
    </source>
</evidence>
<gene>
    <name evidence="5" type="ORF">K2173_020206</name>
</gene>
<keyword evidence="6" id="KW-1185">Reference proteome</keyword>
<feature type="domain" description="Pyrrolo-quinoline quinone repeat" evidence="4">
    <location>
        <begin position="61"/>
        <end position="140"/>
    </location>
</feature>
<evidence type="ECO:0000313" key="6">
    <source>
        <dbReference type="Proteomes" id="UP001159364"/>
    </source>
</evidence>
<comment type="caution">
    <text evidence="5">The sequence shown here is derived from an EMBL/GenBank/DDBJ whole genome shotgun (WGS) entry which is preliminary data.</text>
</comment>
<comment type="cofactor">
    <cofactor evidence="1">
        <name>pyrroloquinoline quinone</name>
        <dbReference type="ChEBI" id="CHEBI:58442"/>
    </cofactor>
</comment>
<dbReference type="PANTHER" id="PTHR32303:SF10">
    <property type="entry name" value="OUTER MEMBRANE PROTEIN ASSEMBLY FACTOR BAMB"/>
    <property type="match status" value="1"/>
</dbReference>
<sequence>MPSFAGPWFSLLLVEAGPGRPGDGAYWGAATDEKRVYAHIAVSLSPNFTLKPSKKKTTSGGWVALDVQSGGILWSICDPSNVTTSGPVIISNGVLFAGSTYKTGPIYAMNAKNGEILWSYKIGATIYGGMLGSDGCVYVGNGYKESFEFVNPNYTAGTHLFAFCISLDGFHS</sequence>